<dbReference type="EMBL" id="FWWU01000006">
    <property type="protein sequence ID" value="SMB82495.1"/>
    <property type="molecule type" value="Genomic_DNA"/>
</dbReference>
<dbReference type="AlphaFoldDB" id="A0A1W1UMY3"/>
<accession>A0A1W1UMY3</accession>
<protein>
    <submittedName>
        <fullName evidence="1">Uncharacterized protein</fullName>
    </submittedName>
</protein>
<gene>
    <name evidence="1" type="ORF">SAMN00790413_04034</name>
</gene>
<dbReference type="Proteomes" id="UP000192582">
    <property type="component" value="Unassembled WGS sequence"/>
</dbReference>
<name>A0A1W1UMY3_9DEIO</name>
<sequence length="87" mass="9445">MRYGVSCRGKVAALSQDIISVQQASTTRYIIQVGLPGFTIGQIAPLRTASTHHRYQLITSGPLKGHFVKQLGKMITIRSASALDGLY</sequence>
<keyword evidence="2" id="KW-1185">Reference proteome</keyword>
<evidence type="ECO:0000313" key="2">
    <source>
        <dbReference type="Proteomes" id="UP000192582"/>
    </source>
</evidence>
<reference evidence="1 2" key="1">
    <citation type="submission" date="2017-04" db="EMBL/GenBank/DDBJ databases">
        <authorList>
            <person name="Afonso C.L."/>
            <person name="Miller P.J."/>
            <person name="Scott M.A."/>
            <person name="Spackman E."/>
            <person name="Goraichik I."/>
            <person name="Dimitrov K.M."/>
            <person name="Suarez D.L."/>
            <person name="Swayne D.E."/>
        </authorList>
    </citation>
    <scope>NUCLEOTIDE SEQUENCE [LARGE SCALE GENOMIC DNA]</scope>
    <source>
        <strain evidence="1 2">KR-140</strain>
    </source>
</reference>
<organism evidence="1 2">
    <name type="scientific">Deinococcus hopiensis KR-140</name>
    <dbReference type="NCBI Taxonomy" id="695939"/>
    <lineage>
        <taxon>Bacteria</taxon>
        <taxon>Thermotogati</taxon>
        <taxon>Deinococcota</taxon>
        <taxon>Deinococci</taxon>
        <taxon>Deinococcales</taxon>
        <taxon>Deinococcaceae</taxon>
        <taxon>Deinococcus</taxon>
    </lineage>
</organism>
<dbReference type="STRING" id="695939.SAMN00790413_04034"/>
<proteinExistence type="predicted"/>
<evidence type="ECO:0000313" key="1">
    <source>
        <dbReference type="EMBL" id="SMB82495.1"/>
    </source>
</evidence>